<dbReference type="InterPro" id="IPR008333">
    <property type="entry name" value="Cbr1-like_FAD-bd_dom"/>
</dbReference>
<dbReference type="PRINTS" id="PR00410">
    <property type="entry name" value="PHEHYDRXLASE"/>
</dbReference>
<feature type="region of interest" description="Disordered" evidence="1">
    <location>
        <begin position="249"/>
        <end position="308"/>
    </location>
</feature>
<dbReference type="EMBL" id="PYMJ01000030">
    <property type="protein sequence ID" value="PSU45511.1"/>
    <property type="molecule type" value="Genomic_DNA"/>
</dbReference>
<protein>
    <submittedName>
        <fullName evidence="4">FAD-binding oxidoreductase</fullName>
    </submittedName>
</protein>
<dbReference type="InterPro" id="IPR039261">
    <property type="entry name" value="FNR_nucleotide-bd"/>
</dbReference>
<evidence type="ECO:0000259" key="3">
    <source>
        <dbReference type="PROSITE" id="PS51384"/>
    </source>
</evidence>
<feature type="compositionally biased region" description="Basic and acidic residues" evidence="1">
    <location>
        <begin position="257"/>
        <end position="308"/>
    </location>
</feature>
<dbReference type="InterPro" id="IPR001433">
    <property type="entry name" value="OxRdtase_FAD/NAD-bd"/>
</dbReference>
<dbReference type="Pfam" id="PF00175">
    <property type="entry name" value="NAD_binding_1"/>
    <property type="match status" value="1"/>
</dbReference>
<dbReference type="PROSITE" id="PS51384">
    <property type="entry name" value="FAD_FR"/>
    <property type="match status" value="1"/>
</dbReference>
<sequence length="688" mass="77189">MRSSDDRILTINTVPVVGDPLADAIKKGTRLGLLGIELTTRRRNRLAAHVTEHSENGFQLHVDQAFGNCPQYIQTRELDMLDPTLLPTPSIEHIHTFDEQAKALIANSDTFFVASYVDNHDPDNTLASEGADVSHRGGKPGFIRVDNDKTLTIPDYSGNFHFNTFGNFIENSKAGLLFVDFENGHLLTLTGTVEILWDSPETKYFEGAERLWTFRIDHGRWIRHGLPLRWKLDQFSPSTLQTDTWEAAKNRQQANTHKREEHKSEEHKSEEHKSEEHKSEEHKSEEHKSEEHKSEEHKSEEHKSEEAKSKWLPYSVTKMIKESSVITSFYLEAQDHQQPTFKPGQFLTVKADIKGQKQIRTYTLSSAPTDSHYRISVKRETSTDNNVPDGIFSNYLHDNLNVGDTLYAKAPCGDFTFDTTEKRPAVLLAGGVGITPMVSMVRHALKEGMRTHFTRDITFIGAAKNKEQRSFFEELNTISESSGGKIRAFWSLGKIDKHLKHGEDFHHHGRISKALLQAILPLDDYDVYLCGPTGFMQATYALLRGLGISDARIYAEEFGPASLKRNADNATRLFKPLPAATEAIIEFTDSNVEQAWSKEDGSLLDFAEAHGLTPEFGCRSGQCGACKTKLVSGKVAYQTEHTSSINDDEVLLCCAVPAALENAGINESVHDEVNNSTDKGTARLRIKL</sequence>
<dbReference type="InterPro" id="IPR001709">
    <property type="entry name" value="Flavoprot_Pyr_Nucl_cyt_Rdtase"/>
</dbReference>
<dbReference type="Pfam" id="PF00970">
    <property type="entry name" value="FAD_binding_6"/>
    <property type="match status" value="1"/>
</dbReference>
<dbReference type="SUPFAM" id="SSF54292">
    <property type="entry name" value="2Fe-2S ferredoxin-like"/>
    <property type="match status" value="1"/>
</dbReference>
<keyword evidence="5" id="KW-1185">Reference proteome</keyword>
<evidence type="ECO:0000256" key="1">
    <source>
        <dbReference type="SAM" id="MobiDB-lite"/>
    </source>
</evidence>
<evidence type="ECO:0000313" key="5">
    <source>
        <dbReference type="Proteomes" id="UP000240987"/>
    </source>
</evidence>
<dbReference type="GO" id="GO:0016491">
    <property type="term" value="F:oxidoreductase activity"/>
    <property type="evidence" value="ECO:0007669"/>
    <property type="project" value="InterPro"/>
</dbReference>
<dbReference type="InterPro" id="IPR006058">
    <property type="entry name" value="2Fe2S_fd_BS"/>
</dbReference>
<dbReference type="InterPro" id="IPR001041">
    <property type="entry name" value="2Fe-2S_ferredoxin-type"/>
</dbReference>
<dbReference type="PANTHER" id="PTHR42815:SF2">
    <property type="entry name" value="FAD-BINDING, PUTATIVE (AFU_ORTHOLOGUE AFUA_6G07600)-RELATED"/>
    <property type="match status" value="1"/>
</dbReference>
<evidence type="ECO:0000313" key="4">
    <source>
        <dbReference type="EMBL" id="PSU45511.1"/>
    </source>
</evidence>
<dbReference type="CDD" id="cd00207">
    <property type="entry name" value="fer2"/>
    <property type="match status" value="1"/>
</dbReference>
<dbReference type="CDD" id="cd06184">
    <property type="entry name" value="flavohem_like_fad_nad_binding"/>
    <property type="match status" value="1"/>
</dbReference>
<dbReference type="SUPFAM" id="SSF52343">
    <property type="entry name" value="Ferredoxin reductase-like, C-terminal NADP-linked domain"/>
    <property type="match status" value="1"/>
</dbReference>
<dbReference type="InterPro" id="IPR017938">
    <property type="entry name" value="Riboflavin_synthase-like_b-brl"/>
</dbReference>
<dbReference type="Proteomes" id="UP000240987">
    <property type="component" value="Unassembled WGS sequence"/>
</dbReference>
<dbReference type="GO" id="GO:0051537">
    <property type="term" value="F:2 iron, 2 sulfur cluster binding"/>
    <property type="evidence" value="ECO:0007669"/>
    <property type="project" value="InterPro"/>
</dbReference>
<proteinExistence type="predicted"/>
<dbReference type="Gene3D" id="3.10.20.30">
    <property type="match status" value="1"/>
</dbReference>
<feature type="domain" description="FAD-binding FR-type" evidence="3">
    <location>
        <begin position="309"/>
        <end position="418"/>
    </location>
</feature>
<dbReference type="Gene3D" id="3.40.50.80">
    <property type="entry name" value="Nucleotide-binding domain of ferredoxin-NADP reductase (FNR) module"/>
    <property type="match status" value="1"/>
</dbReference>
<gene>
    <name evidence="4" type="ORF">C9J12_22445</name>
</gene>
<accession>A0A2T3J9N7</accession>
<dbReference type="Gene3D" id="2.30.110.10">
    <property type="entry name" value="Electron Transport, Fmn-binding Protein, Chain A"/>
    <property type="match status" value="1"/>
</dbReference>
<dbReference type="SUPFAM" id="SSF63380">
    <property type="entry name" value="Riboflavin synthase domain-like"/>
    <property type="match status" value="1"/>
</dbReference>
<dbReference type="InterPro" id="IPR017927">
    <property type="entry name" value="FAD-bd_FR_type"/>
</dbReference>
<dbReference type="InterPro" id="IPR012675">
    <property type="entry name" value="Beta-grasp_dom_sf"/>
</dbReference>
<dbReference type="PRINTS" id="PR00371">
    <property type="entry name" value="FPNCR"/>
</dbReference>
<dbReference type="Pfam" id="PF00111">
    <property type="entry name" value="Fer2"/>
    <property type="match status" value="1"/>
</dbReference>
<evidence type="ECO:0000259" key="2">
    <source>
        <dbReference type="PROSITE" id="PS51085"/>
    </source>
</evidence>
<dbReference type="Pfam" id="PF01243">
    <property type="entry name" value="PNPOx_N"/>
    <property type="match status" value="1"/>
</dbReference>
<dbReference type="PANTHER" id="PTHR42815">
    <property type="entry name" value="FAD-BINDING, PUTATIVE (AFU_ORTHOLOGUE AFUA_6G07600)-RELATED"/>
    <property type="match status" value="1"/>
</dbReference>
<dbReference type="InterPro" id="IPR011576">
    <property type="entry name" value="Pyridox_Oxase_N"/>
</dbReference>
<reference evidence="4 5" key="1">
    <citation type="submission" date="2018-01" db="EMBL/GenBank/DDBJ databases">
        <title>Whole genome sequencing of Histamine producing bacteria.</title>
        <authorList>
            <person name="Butler K."/>
        </authorList>
    </citation>
    <scope>NUCLEOTIDE SEQUENCE [LARGE SCALE GENOMIC DNA]</scope>
    <source>
        <strain evidence="4 5">JCM 12947</strain>
    </source>
</reference>
<dbReference type="AlphaFoldDB" id="A0A2T3J9N7"/>
<dbReference type="PROSITE" id="PS51085">
    <property type="entry name" value="2FE2S_FER_2"/>
    <property type="match status" value="1"/>
</dbReference>
<dbReference type="InterPro" id="IPR012349">
    <property type="entry name" value="Split_barrel_FMN-bd"/>
</dbReference>
<feature type="domain" description="2Fe-2S ferredoxin-type" evidence="2">
    <location>
        <begin position="583"/>
        <end position="673"/>
    </location>
</feature>
<dbReference type="OrthoDB" id="9796486at2"/>
<comment type="caution">
    <text evidence="4">The sequence shown here is derived from an EMBL/GenBank/DDBJ whole genome shotgun (WGS) entry which is preliminary data.</text>
</comment>
<dbReference type="Gene3D" id="2.40.30.10">
    <property type="entry name" value="Translation factors"/>
    <property type="match status" value="1"/>
</dbReference>
<dbReference type="InterPro" id="IPR036010">
    <property type="entry name" value="2Fe-2S_ferredoxin-like_sf"/>
</dbReference>
<name>A0A2T3J9N7_9GAMM</name>
<dbReference type="PROSITE" id="PS00197">
    <property type="entry name" value="2FE2S_FER_1"/>
    <property type="match status" value="1"/>
</dbReference>
<organism evidence="4 5">
    <name type="scientific">Photobacterium frigidiphilum</name>
    <dbReference type="NCBI Taxonomy" id="264736"/>
    <lineage>
        <taxon>Bacteria</taxon>
        <taxon>Pseudomonadati</taxon>
        <taxon>Pseudomonadota</taxon>
        <taxon>Gammaproteobacteria</taxon>
        <taxon>Vibrionales</taxon>
        <taxon>Vibrionaceae</taxon>
        <taxon>Photobacterium</taxon>
    </lineage>
</organism>
<dbReference type="SUPFAM" id="SSF50475">
    <property type="entry name" value="FMN-binding split barrel"/>
    <property type="match status" value="1"/>
</dbReference>